<name>A0A498R7S1_9FIRM</name>
<gene>
    <name evidence="2" type="ORF">LUCI_1542</name>
</gene>
<evidence type="ECO:0000313" key="3">
    <source>
        <dbReference type="Proteomes" id="UP000277811"/>
    </source>
</evidence>
<evidence type="ECO:0000313" key="2">
    <source>
        <dbReference type="EMBL" id="VBB06312.1"/>
    </source>
</evidence>
<protein>
    <submittedName>
        <fullName evidence="2">Uncharacterized protein</fullName>
    </submittedName>
</protein>
<feature type="region of interest" description="Disordered" evidence="1">
    <location>
        <begin position="1"/>
        <end position="21"/>
    </location>
</feature>
<sequence length="68" mass="8042">MKNSKWGESSQEDRTGARTEVKYYDREGKLTIRQKAVRRICIKYDEQGNYIEGNFTFNPKGFSEEENN</sequence>
<dbReference type="AlphaFoldDB" id="A0A498R7S1"/>
<evidence type="ECO:0000256" key="1">
    <source>
        <dbReference type="SAM" id="MobiDB-lite"/>
    </source>
</evidence>
<dbReference type="Proteomes" id="UP000277811">
    <property type="component" value="Unassembled WGS sequence"/>
</dbReference>
<reference evidence="2 3" key="1">
    <citation type="submission" date="2018-06" db="EMBL/GenBank/DDBJ databases">
        <authorList>
            <person name="Strepis N."/>
        </authorList>
    </citation>
    <scope>NUCLEOTIDE SEQUENCE [LARGE SCALE GENOMIC DNA]</scope>
    <source>
        <strain evidence="2">LUCI</strain>
    </source>
</reference>
<accession>A0A498R7S1</accession>
<feature type="compositionally biased region" description="Basic and acidic residues" evidence="1">
    <location>
        <begin position="11"/>
        <end position="21"/>
    </location>
</feature>
<dbReference type="RefSeq" id="WP_126720582.1">
    <property type="nucleotide sequence ID" value="NZ_UPPP01000062.1"/>
</dbReference>
<keyword evidence="3" id="KW-1185">Reference proteome</keyword>
<dbReference type="EMBL" id="UPPP01000062">
    <property type="protein sequence ID" value="VBB06312.1"/>
    <property type="molecule type" value="Genomic_DNA"/>
</dbReference>
<proteinExistence type="predicted"/>
<organism evidence="2 3">
    <name type="scientific">Lucifera butyrica</name>
    <dbReference type="NCBI Taxonomy" id="1351585"/>
    <lineage>
        <taxon>Bacteria</taxon>
        <taxon>Bacillati</taxon>
        <taxon>Bacillota</taxon>
        <taxon>Negativicutes</taxon>
        <taxon>Veillonellales</taxon>
        <taxon>Veillonellaceae</taxon>
        <taxon>Lucifera</taxon>
    </lineage>
</organism>